<dbReference type="Proteomes" id="UP000010824">
    <property type="component" value="Chromosome"/>
</dbReference>
<organism evidence="1 2">
    <name type="scientific">Methanoregula formicica (strain DSM 22288 / NBRC 105244 / SMSP)</name>
    <dbReference type="NCBI Taxonomy" id="593750"/>
    <lineage>
        <taxon>Archaea</taxon>
        <taxon>Methanobacteriati</taxon>
        <taxon>Methanobacteriota</taxon>
        <taxon>Stenosarchaea group</taxon>
        <taxon>Methanomicrobia</taxon>
        <taxon>Methanomicrobiales</taxon>
        <taxon>Methanoregulaceae</taxon>
        <taxon>Methanoregula</taxon>
    </lineage>
</organism>
<dbReference type="RefSeq" id="WP_015284836.1">
    <property type="nucleotide sequence ID" value="NC_019943.1"/>
</dbReference>
<name>L0HAU8_METFS</name>
<dbReference type="AlphaFoldDB" id="L0HAU8"/>
<dbReference type="STRING" id="593750.Metfor_0813"/>
<dbReference type="eggNOG" id="arCOG09589">
    <property type="taxonomic scope" value="Archaea"/>
</dbReference>
<dbReference type="HOGENOM" id="CLU_193886_1_0_2"/>
<gene>
    <name evidence="1" type="ordered locus">Metfor_0813</name>
</gene>
<dbReference type="InParanoid" id="L0HAU8"/>
<dbReference type="GeneID" id="14310126"/>
<protein>
    <submittedName>
        <fullName evidence="1">Uncharacterized protein</fullName>
    </submittedName>
</protein>
<evidence type="ECO:0000313" key="1">
    <source>
        <dbReference type="EMBL" id="AGB01872.1"/>
    </source>
</evidence>
<dbReference type="EMBL" id="CP003167">
    <property type="protein sequence ID" value="AGB01872.1"/>
    <property type="molecule type" value="Genomic_DNA"/>
</dbReference>
<proteinExistence type="predicted"/>
<evidence type="ECO:0000313" key="2">
    <source>
        <dbReference type="Proteomes" id="UP000010824"/>
    </source>
</evidence>
<reference evidence="1 2" key="2">
    <citation type="journal article" date="2014" name="Genome Announc.">
        <title>Complete Genome Sequence of Methanoregula formicica SMSPT, a Mesophilic Hydrogenotrophic Methanogen Isolated from a Methanogenic Upflow Anaerobic Sludge Blanket Reactor.</title>
        <authorList>
            <person name="Yamamoto K."/>
            <person name="Tamaki H."/>
            <person name="Cadillo-Quiroz H."/>
            <person name="Imachi H."/>
            <person name="Kyrpides N."/>
            <person name="Woyke T."/>
            <person name="Goodwin L."/>
            <person name="Zinder S.H."/>
            <person name="Kamagata Y."/>
            <person name="Liu W.T."/>
        </authorList>
    </citation>
    <scope>NUCLEOTIDE SEQUENCE [LARGE SCALE GENOMIC DNA]</scope>
    <source>
        <strain evidence="2">DSM 22288 / NBRC 105244 / SMSP</strain>
    </source>
</reference>
<reference evidence="2" key="1">
    <citation type="submission" date="2011-12" db="EMBL/GenBank/DDBJ databases">
        <title>Complete sequence of Methanoregula formicicum SMSP.</title>
        <authorList>
            <person name="Lucas S."/>
            <person name="Han J."/>
            <person name="Lapidus A."/>
            <person name="Cheng J.-F."/>
            <person name="Goodwin L."/>
            <person name="Pitluck S."/>
            <person name="Peters L."/>
            <person name="Ovchinnikova G."/>
            <person name="Teshima H."/>
            <person name="Detter J.C."/>
            <person name="Han C."/>
            <person name="Tapia R."/>
            <person name="Land M."/>
            <person name="Hauser L."/>
            <person name="Kyrpides N."/>
            <person name="Ivanova N."/>
            <person name="Pagani I."/>
            <person name="Imachi H."/>
            <person name="Tamaki H."/>
            <person name="Sekiguchi Y."/>
            <person name="Kamagata Y."/>
            <person name="Cadillo-Quiroz H."/>
            <person name="Zinder S."/>
            <person name="Liu W.-T."/>
            <person name="Woyke T."/>
        </authorList>
    </citation>
    <scope>NUCLEOTIDE SEQUENCE [LARGE SCALE GENOMIC DNA]</scope>
    <source>
        <strain evidence="2">DSM 22288 / NBRC 105244 / SMSP</strain>
    </source>
</reference>
<dbReference type="KEGG" id="mfo:Metfor_0813"/>
<keyword evidence="2" id="KW-1185">Reference proteome</keyword>
<sequence>MMKTRTLSEVHNAGMSALLKTLGPVDMIRFLQMFGHGTGDYTKERRKLLKKSAREIGREIETKDRQS</sequence>
<accession>L0HAU8</accession>